<feature type="compositionally biased region" description="Basic and acidic residues" evidence="2">
    <location>
        <begin position="1"/>
        <end position="10"/>
    </location>
</feature>
<name>A0ABT3ZMX1_9BURK</name>
<feature type="region of interest" description="Disordered" evidence="2">
    <location>
        <begin position="258"/>
        <end position="295"/>
    </location>
</feature>
<dbReference type="InterPro" id="IPR036388">
    <property type="entry name" value="WH-like_DNA-bd_sf"/>
</dbReference>
<dbReference type="CDD" id="cd06193">
    <property type="entry name" value="siderophore_interacting"/>
    <property type="match status" value="1"/>
</dbReference>
<sequence>MTTFDGDIHSRGPGNDPDTARHDGPSEAVRDGRRGGRHGGQRDGGHHHDHHGHHGAGGMNREQGGRDARDERETHAGHGAREGHGERGERGKHGGRGERPARGERSRVLGRGELPLVILALLDEAPRHGYDVIRSIEERCRGAYAPSAGVIYPTLTMLEDQDLALSAPASDSGKRQYRITDAGRRHAADNAGLIRGAFARMDTVARMRARETLPARVKQAMETLKQALMASGVQDDGAESERIAQAIESAARAIVAGPAASPTGPEDVRTHAAPVSTSPLSQASSMTEPDYASRRVRHETTRRTLHVVRTERMARDLIRVTLGGEALRGFVSAAFDDHIKVFLPRPGETVPTLPSAPGDDAAPRPIARDYTPRRYDPVRQELDIEFVVHGDGPGSRWAERAAPGDPLVIGGPKGSFVLSDRYDWYLLIGDATALPAIGRRIEELPEQARALVFVALDAPDCLPVWPTRPNVQLHPVFGAVKATDAADAADVTAGLLAAVQQTAFPAGTGHAWVAAESASAKALHAHLVDARGFDKRHVRASSYWRAGASGHHEKLGE</sequence>
<proteinExistence type="inferred from homology"/>
<feature type="region of interest" description="Disordered" evidence="2">
    <location>
        <begin position="350"/>
        <end position="369"/>
    </location>
</feature>
<dbReference type="Gene3D" id="2.40.30.10">
    <property type="entry name" value="Translation factors"/>
    <property type="match status" value="1"/>
</dbReference>
<evidence type="ECO:0000256" key="2">
    <source>
        <dbReference type="SAM" id="MobiDB-lite"/>
    </source>
</evidence>
<dbReference type="InterPro" id="IPR007037">
    <property type="entry name" value="SIP_rossman_dom"/>
</dbReference>
<accession>A0ABT3ZMX1</accession>
<dbReference type="InterPro" id="IPR017927">
    <property type="entry name" value="FAD-bd_FR_type"/>
</dbReference>
<organism evidence="4 5">
    <name type="scientific">Robbsia betulipollinis</name>
    <dbReference type="NCBI Taxonomy" id="2981849"/>
    <lineage>
        <taxon>Bacteria</taxon>
        <taxon>Pseudomonadati</taxon>
        <taxon>Pseudomonadota</taxon>
        <taxon>Betaproteobacteria</taxon>
        <taxon>Burkholderiales</taxon>
        <taxon>Burkholderiaceae</taxon>
        <taxon>Robbsia</taxon>
    </lineage>
</organism>
<feature type="compositionally biased region" description="Polar residues" evidence="2">
    <location>
        <begin position="275"/>
        <end position="287"/>
    </location>
</feature>
<dbReference type="PANTHER" id="PTHR30157">
    <property type="entry name" value="FERRIC REDUCTASE, NADPH-DEPENDENT"/>
    <property type="match status" value="1"/>
</dbReference>
<dbReference type="EMBL" id="JAPMXC010000001">
    <property type="protein sequence ID" value="MCY0387303.1"/>
    <property type="molecule type" value="Genomic_DNA"/>
</dbReference>
<dbReference type="InterPro" id="IPR013113">
    <property type="entry name" value="SIP_FAD-bd"/>
</dbReference>
<dbReference type="SUPFAM" id="SSF63380">
    <property type="entry name" value="Riboflavin synthase domain-like"/>
    <property type="match status" value="1"/>
</dbReference>
<evidence type="ECO:0000313" key="5">
    <source>
        <dbReference type="Proteomes" id="UP001082899"/>
    </source>
</evidence>
<feature type="region of interest" description="Disordered" evidence="2">
    <location>
        <begin position="1"/>
        <end position="107"/>
    </location>
</feature>
<dbReference type="InterPro" id="IPR005149">
    <property type="entry name" value="Tscrpt_reg_PadR_N"/>
</dbReference>
<comment type="caution">
    <text evidence="4">The sequence shown here is derived from an EMBL/GenBank/DDBJ whole genome shotgun (WGS) entry which is preliminary data.</text>
</comment>
<dbReference type="PROSITE" id="PS51384">
    <property type="entry name" value="FAD_FR"/>
    <property type="match status" value="1"/>
</dbReference>
<keyword evidence="5" id="KW-1185">Reference proteome</keyword>
<evidence type="ECO:0000256" key="1">
    <source>
        <dbReference type="ARBA" id="ARBA00035644"/>
    </source>
</evidence>
<feature type="compositionally biased region" description="Basic and acidic residues" evidence="2">
    <location>
        <begin position="63"/>
        <end position="107"/>
    </location>
</feature>
<dbReference type="Pfam" id="PF03551">
    <property type="entry name" value="PadR"/>
    <property type="match status" value="1"/>
</dbReference>
<dbReference type="Pfam" id="PF08021">
    <property type="entry name" value="FAD_binding_9"/>
    <property type="match status" value="1"/>
</dbReference>
<dbReference type="Gene3D" id="3.40.50.80">
    <property type="entry name" value="Nucleotide-binding domain of ferredoxin-NADP reductase (FNR) module"/>
    <property type="match status" value="1"/>
</dbReference>
<dbReference type="InterPro" id="IPR039261">
    <property type="entry name" value="FNR_nucleotide-bd"/>
</dbReference>
<dbReference type="RefSeq" id="WP_267847056.1">
    <property type="nucleotide sequence ID" value="NZ_JAPMXC010000001.1"/>
</dbReference>
<feature type="domain" description="FAD-binding FR-type" evidence="3">
    <location>
        <begin position="300"/>
        <end position="419"/>
    </location>
</feature>
<reference evidence="4" key="1">
    <citation type="submission" date="2022-11" db="EMBL/GenBank/DDBJ databases">
        <title>Robbsia betulipollinis sp. nov., isolated from pollen of birch (Betula pendula).</title>
        <authorList>
            <person name="Shi H."/>
            <person name="Ambika Manirajan B."/>
            <person name="Ratering S."/>
            <person name="Geissler-Plaum R."/>
            <person name="Schnell S."/>
        </authorList>
    </citation>
    <scope>NUCLEOTIDE SEQUENCE</scope>
    <source>
        <strain evidence="4">Bb-Pol-6</strain>
    </source>
</reference>
<dbReference type="Gene3D" id="1.10.10.10">
    <property type="entry name" value="Winged helix-like DNA-binding domain superfamily/Winged helix DNA-binding domain"/>
    <property type="match status" value="1"/>
</dbReference>
<dbReference type="Proteomes" id="UP001082899">
    <property type="component" value="Unassembled WGS sequence"/>
</dbReference>
<protein>
    <submittedName>
        <fullName evidence="4">Siderophore-interacting protein</fullName>
    </submittedName>
</protein>
<dbReference type="InterPro" id="IPR036390">
    <property type="entry name" value="WH_DNA-bd_sf"/>
</dbReference>
<comment type="similarity">
    <text evidence="1">Belongs to the SIP oxidoreductase family.</text>
</comment>
<dbReference type="SUPFAM" id="SSF46785">
    <property type="entry name" value="Winged helix' DNA-binding domain"/>
    <property type="match status" value="1"/>
</dbReference>
<feature type="compositionally biased region" description="Basic and acidic residues" evidence="2">
    <location>
        <begin position="18"/>
        <end position="46"/>
    </location>
</feature>
<dbReference type="Pfam" id="PF04954">
    <property type="entry name" value="SIP"/>
    <property type="match status" value="1"/>
</dbReference>
<dbReference type="PANTHER" id="PTHR30157:SF0">
    <property type="entry name" value="NADPH-DEPENDENT FERRIC-CHELATE REDUCTASE"/>
    <property type="match status" value="1"/>
</dbReference>
<dbReference type="InterPro" id="IPR017938">
    <property type="entry name" value="Riboflavin_synthase-like_b-brl"/>
</dbReference>
<evidence type="ECO:0000313" key="4">
    <source>
        <dbReference type="EMBL" id="MCY0387303.1"/>
    </source>
</evidence>
<evidence type="ECO:0000259" key="3">
    <source>
        <dbReference type="PROSITE" id="PS51384"/>
    </source>
</evidence>
<gene>
    <name evidence="4" type="ORF">OVY01_08660</name>
</gene>
<dbReference type="InterPro" id="IPR039374">
    <property type="entry name" value="SIP_fam"/>
</dbReference>